<evidence type="ECO:0000256" key="4">
    <source>
        <dbReference type="ARBA" id="ARBA00022692"/>
    </source>
</evidence>
<keyword evidence="3" id="KW-1003">Cell membrane</keyword>
<keyword evidence="5 8" id="KW-1133">Transmembrane helix</keyword>
<keyword evidence="2" id="KW-0813">Transport</keyword>
<evidence type="ECO:0000256" key="3">
    <source>
        <dbReference type="ARBA" id="ARBA00022475"/>
    </source>
</evidence>
<organism evidence="10 11">
    <name type="scientific">Microterricola viridarii</name>
    <dbReference type="NCBI Taxonomy" id="412690"/>
    <lineage>
        <taxon>Bacteria</taxon>
        <taxon>Bacillati</taxon>
        <taxon>Actinomycetota</taxon>
        <taxon>Actinomycetes</taxon>
        <taxon>Micrococcales</taxon>
        <taxon>Microbacteriaceae</taxon>
        <taxon>Microterricola</taxon>
    </lineage>
</organism>
<comment type="similarity">
    <text evidence="7">Belongs to the drug/metabolite transporter (DMT) superfamily. Small multidrug resistance (SMR) (TC 2.A.7.1) family.</text>
</comment>
<dbReference type="KEGG" id="mvd:AWU67_12105"/>
<keyword evidence="11" id="KW-1185">Reference proteome</keyword>
<evidence type="ECO:0000256" key="9">
    <source>
        <dbReference type="SAM" id="SignalP"/>
    </source>
</evidence>
<dbReference type="OrthoDB" id="3175079at2"/>
<dbReference type="GO" id="GO:0015297">
    <property type="term" value="F:antiporter activity"/>
    <property type="evidence" value="ECO:0007669"/>
    <property type="project" value="TreeGrafter"/>
</dbReference>
<dbReference type="InterPro" id="IPR037185">
    <property type="entry name" value="EmrE-like"/>
</dbReference>
<dbReference type="GO" id="GO:0015199">
    <property type="term" value="F:amino-acid betaine transmembrane transporter activity"/>
    <property type="evidence" value="ECO:0007669"/>
    <property type="project" value="TreeGrafter"/>
</dbReference>
<dbReference type="AlphaFoldDB" id="A0A0X8E5L5"/>
<name>A0A0X8E5L5_9MICO</name>
<dbReference type="GO" id="GO:0005886">
    <property type="term" value="C:plasma membrane"/>
    <property type="evidence" value="ECO:0007669"/>
    <property type="project" value="UniProtKB-SubCell"/>
</dbReference>
<feature type="chain" id="PRO_5039580785" evidence="9">
    <location>
        <begin position="24"/>
        <end position="122"/>
    </location>
</feature>
<evidence type="ECO:0000256" key="8">
    <source>
        <dbReference type="SAM" id="Phobius"/>
    </source>
</evidence>
<dbReference type="GO" id="GO:0015220">
    <property type="term" value="F:choline transmembrane transporter activity"/>
    <property type="evidence" value="ECO:0007669"/>
    <property type="project" value="TreeGrafter"/>
</dbReference>
<comment type="subcellular location">
    <subcellularLocation>
        <location evidence="1 7">Cell membrane</location>
        <topology evidence="1 7">Multi-pass membrane protein</topology>
    </subcellularLocation>
</comment>
<evidence type="ECO:0000256" key="2">
    <source>
        <dbReference type="ARBA" id="ARBA00022448"/>
    </source>
</evidence>
<protein>
    <submittedName>
        <fullName evidence="10">Cation transporter</fullName>
    </submittedName>
</protein>
<dbReference type="SUPFAM" id="SSF103481">
    <property type="entry name" value="Multidrug resistance efflux transporter EmrE"/>
    <property type="match status" value="1"/>
</dbReference>
<evidence type="ECO:0000313" key="10">
    <source>
        <dbReference type="EMBL" id="AMB59481.1"/>
    </source>
</evidence>
<dbReference type="GO" id="GO:0031460">
    <property type="term" value="P:glycine betaine transport"/>
    <property type="evidence" value="ECO:0007669"/>
    <property type="project" value="TreeGrafter"/>
</dbReference>
<evidence type="ECO:0000256" key="5">
    <source>
        <dbReference type="ARBA" id="ARBA00022989"/>
    </source>
</evidence>
<dbReference type="Gene3D" id="1.10.3730.20">
    <property type="match status" value="1"/>
</dbReference>
<proteinExistence type="inferred from homology"/>
<accession>A0A0X8E5L5</accession>
<dbReference type="InterPro" id="IPR045324">
    <property type="entry name" value="Small_multidrug_res"/>
</dbReference>
<evidence type="ECO:0000313" key="11">
    <source>
        <dbReference type="Proteomes" id="UP000058305"/>
    </source>
</evidence>
<evidence type="ECO:0000256" key="6">
    <source>
        <dbReference type="ARBA" id="ARBA00023136"/>
    </source>
</evidence>
<sequence>MMKWLLLAGAIVCEVAASLSLQAAREQPAWYVVVVIGYVTAFTLLYVLLKRGAAIGVVYGIWGACGVVLTAALAAVLFGQTLTPSMIGGVALIVAGVLCVEVGSQRAHARQASARAHEAANA</sequence>
<reference evidence="10 11" key="1">
    <citation type="journal article" date="2016" name="J. Biotechnol.">
        <title>First complete genome sequence of a species in the genus Microterricola, an extremophilic cold active enzyme producing bacterial strain ERGS5:02 isolated from Sikkim Himalaya.</title>
        <authorList>
            <person name="Himanshu"/>
            <person name="Swarnkar M.K."/>
            <person name="Singh D."/>
            <person name="Kumar R."/>
        </authorList>
    </citation>
    <scope>NUCLEOTIDE SEQUENCE [LARGE SCALE GENOMIC DNA]</scope>
    <source>
        <strain evidence="10 11">ERGS5:02</strain>
    </source>
</reference>
<dbReference type="EMBL" id="CP014145">
    <property type="protein sequence ID" value="AMB59481.1"/>
    <property type="molecule type" value="Genomic_DNA"/>
</dbReference>
<dbReference type="PANTHER" id="PTHR30561:SF1">
    <property type="entry name" value="MULTIDRUG TRANSPORTER EMRE"/>
    <property type="match status" value="1"/>
</dbReference>
<keyword evidence="6 8" id="KW-0472">Membrane</keyword>
<feature type="transmembrane region" description="Helical" evidence="8">
    <location>
        <begin position="56"/>
        <end position="79"/>
    </location>
</feature>
<feature type="transmembrane region" description="Helical" evidence="8">
    <location>
        <begin position="28"/>
        <end position="49"/>
    </location>
</feature>
<dbReference type="InterPro" id="IPR000390">
    <property type="entry name" value="Small_drug/metabolite_transptr"/>
</dbReference>
<dbReference type="Pfam" id="PF00893">
    <property type="entry name" value="Multi_Drug_Res"/>
    <property type="match status" value="1"/>
</dbReference>
<reference evidence="11" key="2">
    <citation type="submission" date="2016-01" db="EMBL/GenBank/DDBJ databases">
        <title>First complete genome sequence of a species in the genus Microterricola, an extremophilic cold active enzyme producing strain ERGS5:02 isolated from Sikkim Himalaya.</title>
        <authorList>
            <person name="Kumar R."/>
            <person name="Singh D."/>
            <person name="Swarnkar M.K."/>
        </authorList>
    </citation>
    <scope>NUCLEOTIDE SEQUENCE [LARGE SCALE GENOMIC DNA]</scope>
    <source>
        <strain evidence="11">ERGS5:02</strain>
    </source>
</reference>
<dbReference type="Proteomes" id="UP000058305">
    <property type="component" value="Chromosome"/>
</dbReference>
<keyword evidence="4 7" id="KW-0812">Transmembrane</keyword>
<evidence type="ECO:0000256" key="7">
    <source>
        <dbReference type="RuleBase" id="RU003942"/>
    </source>
</evidence>
<gene>
    <name evidence="10" type="ORF">AWU67_12105</name>
</gene>
<feature type="signal peptide" evidence="9">
    <location>
        <begin position="1"/>
        <end position="23"/>
    </location>
</feature>
<keyword evidence="9" id="KW-0732">Signal</keyword>
<evidence type="ECO:0000256" key="1">
    <source>
        <dbReference type="ARBA" id="ARBA00004651"/>
    </source>
</evidence>
<feature type="transmembrane region" description="Helical" evidence="8">
    <location>
        <begin position="85"/>
        <end position="103"/>
    </location>
</feature>
<dbReference type="PANTHER" id="PTHR30561">
    <property type="entry name" value="SMR FAMILY PROTON-DEPENDENT DRUG EFFLUX TRANSPORTER SUGE"/>
    <property type="match status" value="1"/>
</dbReference>